<evidence type="ECO:0000256" key="1">
    <source>
        <dbReference type="SAM" id="MobiDB-lite"/>
    </source>
</evidence>
<sequence>MSRRGSLRTGAAIDPAGPAIDVLGDADPWEDLWSSTSPLHAELSQARATAVRSSGPSPGGARARPRR</sequence>
<feature type="compositionally biased region" description="Low complexity" evidence="1">
    <location>
        <begin position="50"/>
        <end position="67"/>
    </location>
</feature>
<dbReference type="EMBL" id="QWEE01000377">
    <property type="protein sequence ID" value="RII89346.1"/>
    <property type="molecule type" value="Genomic_DNA"/>
</dbReference>
<gene>
    <name evidence="2" type="ORF">DZF98_14300</name>
</gene>
<dbReference type="Proteomes" id="UP000265355">
    <property type="component" value="Unassembled WGS sequence"/>
</dbReference>
<evidence type="ECO:0000313" key="2">
    <source>
        <dbReference type="EMBL" id="RII89346.1"/>
    </source>
</evidence>
<reference evidence="2 3" key="1">
    <citation type="submission" date="2018-08" db="EMBL/GenBank/DDBJ databases">
        <title>Genome Sequence of Clavibacter michiganensis Subspecies type strains, and the Atypical Peach-Colored Strains Isolated from Tomato.</title>
        <authorList>
            <person name="Osdaghi E."/>
            <person name="Portier P."/>
            <person name="Briand M."/>
            <person name="Jacques M.-A."/>
        </authorList>
    </citation>
    <scope>NUCLEOTIDE SEQUENCE [LARGE SCALE GENOMIC DNA]</scope>
    <source>
        <strain evidence="2 3">CFBP 8216</strain>
    </source>
</reference>
<name>A0ABX9N2D7_9MICO</name>
<feature type="region of interest" description="Disordered" evidence="1">
    <location>
        <begin position="41"/>
        <end position="67"/>
    </location>
</feature>
<protein>
    <submittedName>
        <fullName evidence="2">Uncharacterized protein</fullName>
    </submittedName>
</protein>
<keyword evidence="3" id="KW-1185">Reference proteome</keyword>
<accession>A0ABX9N2D7</accession>
<proteinExistence type="predicted"/>
<organism evidence="2 3">
    <name type="scientific">Clavibacter californiensis</name>
    <dbReference type="NCBI Taxonomy" id="1401995"/>
    <lineage>
        <taxon>Bacteria</taxon>
        <taxon>Bacillati</taxon>
        <taxon>Actinomycetota</taxon>
        <taxon>Actinomycetes</taxon>
        <taxon>Micrococcales</taxon>
        <taxon>Microbacteriaceae</taxon>
        <taxon>Clavibacter</taxon>
    </lineage>
</organism>
<evidence type="ECO:0000313" key="3">
    <source>
        <dbReference type="Proteomes" id="UP000265355"/>
    </source>
</evidence>
<comment type="caution">
    <text evidence="2">The sequence shown here is derived from an EMBL/GenBank/DDBJ whole genome shotgun (WGS) entry which is preliminary data.</text>
</comment>